<keyword evidence="1" id="KW-0175">Coiled coil</keyword>
<sequence>MSDESLQQPEDAVSRAELENIQEQLRILRAERDRQNFEKAEIVAKANAYAKERDQAKEELASVLSERDQMIGDVVSDHEKKIADLISERDRLAQEKASATSLVQSMTRLADDAKRRADEAAEEIVRLRAIVDNAPKQDPVALLLALATEKTKALVAWVRGKIPADSAILPWFDKTVETVTALGCAAVKLTREFLAWATPRVIALSKQGVAKVEELLAKK</sequence>
<gene>
    <name evidence="2" type="ORF">AMST5_02759</name>
</gene>
<evidence type="ECO:0000313" key="2">
    <source>
        <dbReference type="EMBL" id="CAJ0876153.1"/>
    </source>
</evidence>
<dbReference type="EMBL" id="OY288114">
    <property type="protein sequence ID" value="CAJ0876153.1"/>
    <property type="molecule type" value="Genomic_DNA"/>
</dbReference>
<organism evidence="2">
    <name type="scientific">freshwater sediment metagenome</name>
    <dbReference type="NCBI Taxonomy" id="556182"/>
    <lineage>
        <taxon>unclassified sequences</taxon>
        <taxon>metagenomes</taxon>
        <taxon>ecological metagenomes</taxon>
    </lineage>
</organism>
<proteinExistence type="predicted"/>
<feature type="coiled-coil region" evidence="1">
    <location>
        <begin position="18"/>
        <end position="130"/>
    </location>
</feature>
<protein>
    <submittedName>
        <fullName evidence="2">Uncharacterized protein</fullName>
    </submittedName>
</protein>
<reference evidence="2" key="1">
    <citation type="submission" date="2023-07" db="EMBL/GenBank/DDBJ databases">
        <authorList>
            <person name="Pelsma A.J. K."/>
        </authorList>
    </citation>
    <scope>NUCLEOTIDE SEQUENCE</scope>
</reference>
<accession>A0AA48M0M7</accession>
<evidence type="ECO:0000256" key="1">
    <source>
        <dbReference type="SAM" id="Coils"/>
    </source>
</evidence>
<name>A0AA48M0M7_9ZZZZ</name>
<dbReference type="AlphaFoldDB" id="A0AA48M0M7"/>